<evidence type="ECO:0000256" key="4">
    <source>
        <dbReference type="ARBA" id="ARBA00022989"/>
    </source>
</evidence>
<dbReference type="Proteomes" id="UP000198706">
    <property type="component" value="Unassembled WGS sequence"/>
</dbReference>
<gene>
    <name evidence="8" type="ORF">SAMN05216186_108196</name>
</gene>
<feature type="transmembrane region" description="Helical" evidence="7">
    <location>
        <begin position="349"/>
        <end position="371"/>
    </location>
</feature>
<feature type="transmembrane region" description="Helical" evidence="7">
    <location>
        <begin position="179"/>
        <end position="202"/>
    </location>
</feature>
<dbReference type="CDD" id="cd10336">
    <property type="entry name" value="SLC6sbd_Tyt1-Like"/>
    <property type="match status" value="1"/>
</dbReference>
<comment type="similarity">
    <text evidence="6">Belongs to the sodium:neurotransmitter symporter (SNF) (TC 2.A.22) family.</text>
</comment>
<feature type="transmembrane region" description="Helical" evidence="7">
    <location>
        <begin position="258"/>
        <end position="284"/>
    </location>
</feature>
<evidence type="ECO:0000256" key="2">
    <source>
        <dbReference type="ARBA" id="ARBA00022448"/>
    </source>
</evidence>
<dbReference type="STRING" id="137658.SAMN05216186_108196"/>
<accession>A0A1G9DBD8</accession>
<keyword evidence="3 6" id="KW-0812">Transmembrane</keyword>
<dbReference type="NCBIfam" id="NF037979">
    <property type="entry name" value="Na_transp"/>
    <property type="match status" value="1"/>
</dbReference>
<dbReference type="PANTHER" id="PTHR42948">
    <property type="entry name" value="TRANSPORTER"/>
    <property type="match status" value="1"/>
</dbReference>
<feature type="transmembrane region" description="Helical" evidence="7">
    <location>
        <begin position="304"/>
        <end position="337"/>
    </location>
</feature>
<dbReference type="GO" id="GO:0016020">
    <property type="term" value="C:membrane"/>
    <property type="evidence" value="ECO:0007669"/>
    <property type="project" value="UniProtKB-SubCell"/>
</dbReference>
<dbReference type="AlphaFoldDB" id="A0A1G9DBD8"/>
<keyword evidence="5 7" id="KW-0472">Membrane</keyword>
<feature type="transmembrane region" description="Helical" evidence="7">
    <location>
        <begin position="12"/>
        <end position="31"/>
    </location>
</feature>
<keyword evidence="4 7" id="KW-1133">Transmembrane helix</keyword>
<proteinExistence type="inferred from homology"/>
<reference evidence="8 9" key="1">
    <citation type="submission" date="2016-10" db="EMBL/GenBank/DDBJ databases">
        <authorList>
            <person name="de Groot N.N."/>
        </authorList>
    </citation>
    <scope>NUCLEOTIDE SEQUENCE [LARGE SCALE GENOMIC DNA]</scope>
    <source>
        <strain evidence="8 9">JCM 21544</strain>
    </source>
</reference>
<feature type="transmembrane region" description="Helical" evidence="7">
    <location>
        <begin position="391"/>
        <end position="408"/>
    </location>
</feature>
<evidence type="ECO:0000256" key="6">
    <source>
        <dbReference type="RuleBase" id="RU003732"/>
    </source>
</evidence>
<dbReference type="Pfam" id="PF00209">
    <property type="entry name" value="SNF"/>
    <property type="match status" value="2"/>
</dbReference>
<name>A0A1G9DBD8_9PSED</name>
<evidence type="ECO:0000256" key="7">
    <source>
        <dbReference type="SAM" id="Phobius"/>
    </source>
</evidence>
<feature type="transmembrane region" description="Helical" evidence="7">
    <location>
        <begin position="149"/>
        <end position="167"/>
    </location>
</feature>
<dbReference type="InterPro" id="IPR000175">
    <property type="entry name" value="Na/ntran_symport"/>
</dbReference>
<evidence type="ECO:0000313" key="8">
    <source>
        <dbReference type="EMBL" id="SDK61189.1"/>
    </source>
</evidence>
<evidence type="ECO:0000256" key="5">
    <source>
        <dbReference type="ARBA" id="ARBA00023136"/>
    </source>
</evidence>
<dbReference type="EMBL" id="FNFD01000008">
    <property type="protein sequence ID" value="SDK61189.1"/>
    <property type="molecule type" value="Genomic_DNA"/>
</dbReference>
<feature type="transmembrane region" description="Helical" evidence="7">
    <location>
        <begin position="222"/>
        <end position="246"/>
    </location>
</feature>
<dbReference type="InterPro" id="IPR037272">
    <property type="entry name" value="SNS_sf"/>
</dbReference>
<dbReference type="SUPFAM" id="SSF161070">
    <property type="entry name" value="SNF-like"/>
    <property type="match status" value="1"/>
</dbReference>
<dbReference type="PANTHER" id="PTHR42948:SF1">
    <property type="entry name" value="TRANSPORTER"/>
    <property type="match status" value="1"/>
</dbReference>
<dbReference type="RefSeq" id="WP_084336129.1">
    <property type="nucleotide sequence ID" value="NZ_CBKZNZ010000026.1"/>
</dbReference>
<comment type="subcellular location">
    <subcellularLocation>
        <location evidence="1">Membrane</location>
        <topology evidence="1">Multi-pass membrane protein</topology>
    </subcellularLocation>
</comment>
<feature type="transmembrane region" description="Helical" evidence="7">
    <location>
        <begin position="94"/>
        <end position="119"/>
    </location>
</feature>
<keyword evidence="6" id="KW-0769">Symport</keyword>
<organism evidence="8 9">
    <name type="scientific">Pseudomonas indica</name>
    <dbReference type="NCBI Taxonomy" id="137658"/>
    <lineage>
        <taxon>Bacteria</taxon>
        <taxon>Pseudomonadati</taxon>
        <taxon>Pseudomonadota</taxon>
        <taxon>Gammaproteobacteria</taxon>
        <taxon>Pseudomonadales</taxon>
        <taxon>Pseudomonadaceae</taxon>
        <taxon>Pseudomonas</taxon>
    </lineage>
</organism>
<feature type="transmembrane region" description="Helical" evidence="7">
    <location>
        <begin position="429"/>
        <end position="452"/>
    </location>
</feature>
<keyword evidence="2 6" id="KW-0813">Transport</keyword>
<evidence type="ECO:0000313" key="9">
    <source>
        <dbReference type="Proteomes" id="UP000198706"/>
    </source>
</evidence>
<evidence type="ECO:0000256" key="1">
    <source>
        <dbReference type="ARBA" id="ARBA00004141"/>
    </source>
</evidence>
<evidence type="ECO:0000256" key="3">
    <source>
        <dbReference type="ARBA" id="ARBA00022692"/>
    </source>
</evidence>
<protein>
    <recommendedName>
        <fullName evidence="6">Transporter</fullName>
    </recommendedName>
</protein>
<sequence length="486" mass="52542">MTREKPKNLWLSRWGFILAATGSAVGLGNIWKFPYITGEYGGGAFVLMYLACILAIGIPVMMTEIALGRRGRGSPIDAIARVVRENGSNPLWRGVGLMAMLAGFMILCFYVVVAGWAFAYTWKMLDGSLAATSVEALGQVFEQHNANPWLLGGWSVLVALLTLWIVAKGVQKGIENSVRWMMPGLALMLLILVGYAFTSGSFSEGFAFLFSFDASKLTGEALLAALGHAFFTLSLASGAILTYGSYIPDGQSIARTTFMVAIADTCVALLAGLAIFPVIFANGMSPAAGPGLIFMSLPLAFQQMPFGTAFGVLFFAMVSIAALTSAISMIEATVAYLNEKYGISRVKAAIGSGAVLLVISLLAMLSFNLLSGWTPLGKNFFDWLDYLTSRWMMPLGGIFMVVLAGYALRGEIMRDELNLPPAGYALWLFMVRYVSPVLIMIVFLHALGWLGFDPLVRWYWIAGAIGLLAILGELFAPRVRLVLANR</sequence>
<dbReference type="InterPro" id="IPR047218">
    <property type="entry name" value="YocR/YhdH-like"/>
</dbReference>
<feature type="transmembrane region" description="Helical" evidence="7">
    <location>
        <begin position="43"/>
        <end position="62"/>
    </location>
</feature>
<dbReference type="PROSITE" id="PS00610">
    <property type="entry name" value="NA_NEUROTRAN_SYMP_1"/>
    <property type="match status" value="1"/>
</dbReference>
<dbReference type="PROSITE" id="PS50267">
    <property type="entry name" value="NA_NEUROTRAN_SYMP_3"/>
    <property type="match status" value="1"/>
</dbReference>
<keyword evidence="9" id="KW-1185">Reference proteome</keyword>
<dbReference type="GO" id="GO:0015293">
    <property type="term" value="F:symporter activity"/>
    <property type="evidence" value="ECO:0007669"/>
    <property type="project" value="UniProtKB-KW"/>
</dbReference>
<feature type="transmembrane region" description="Helical" evidence="7">
    <location>
        <begin position="458"/>
        <end position="476"/>
    </location>
</feature>
<dbReference type="PRINTS" id="PR00176">
    <property type="entry name" value="NANEUSMPORT"/>
</dbReference>